<name>A0ABU4T1N7_9PSEU</name>
<keyword evidence="2" id="KW-1185">Reference proteome</keyword>
<dbReference type="EMBL" id="JAXAVW010000013">
    <property type="protein sequence ID" value="MDX8032072.1"/>
    <property type="molecule type" value="Genomic_DNA"/>
</dbReference>
<gene>
    <name evidence="1" type="ORF">SK803_17750</name>
</gene>
<dbReference type="Proteomes" id="UP001285521">
    <property type="component" value="Unassembled WGS sequence"/>
</dbReference>
<dbReference type="RefSeq" id="WP_319967124.1">
    <property type="nucleotide sequence ID" value="NZ_JAXAVW010000013.1"/>
</dbReference>
<evidence type="ECO:0000313" key="1">
    <source>
        <dbReference type="EMBL" id="MDX8032072.1"/>
    </source>
</evidence>
<organism evidence="1 2">
    <name type="scientific">Lentzea miocenica</name>
    <dbReference type="NCBI Taxonomy" id="3095431"/>
    <lineage>
        <taxon>Bacteria</taxon>
        <taxon>Bacillati</taxon>
        <taxon>Actinomycetota</taxon>
        <taxon>Actinomycetes</taxon>
        <taxon>Pseudonocardiales</taxon>
        <taxon>Pseudonocardiaceae</taxon>
        <taxon>Lentzea</taxon>
    </lineage>
</organism>
<reference evidence="1 2" key="1">
    <citation type="submission" date="2023-11" db="EMBL/GenBank/DDBJ databases">
        <title>Lentzea sokolovensis, sp. nov., Lentzea kristufkii, sp. nov., and Lentzea miocenensis, sp. nov., rare actinobacteria from Sokolov Coal Basin, Miocene lacustrine sediment, Czech Republic.</title>
        <authorList>
            <person name="Lara A."/>
            <person name="Kotroba L."/>
            <person name="Nouioui I."/>
            <person name="Neumann-Schaal M."/>
            <person name="Mast Y."/>
            <person name="Chronakova A."/>
        </authorList>
    </citation>
    <scope>NUCLEOTIDE SEQUENCE [LARGE SCALE GENOMIC DNA]</scope>
    <source>
        <strain evidence="1 2">BCCO 10_0856</strain>
    </source>
</reference>
<accession>A0ABU4T1N7</accession>
<protein>
    <submittedName>
        <fullName evidence="1">Uncharacterized protein</fullName>
    </submittedName>
</protein>
<proteinExistence type="predicted"/>
<evidence type="ECO:0000313" key="2">
    <source>
        <dbReference type="Proteomes" id="UP001285521"/>
    </source>
</evidence>
<sequence>MRDINGTAGAYVGQWVERSGSGNCTTTGGEPFFQPVVEAMYNYGVWVC</sequence>
<comment type="caution">
    <text evidence="1">The sequence shown here is derived from an EMBL/GenBank/DDBJ whole genome shotgun (WGS) entry which is preliminary data.</text>
</comment>